<evidence type="ECO:0000256" key="4">
    <source>
        <dbReference type="ARBA" id="ARBA00022741"/>
    </source>
</evidence>
<dbReference type="InterPro" id="IPR011009">
    <property type="entry name" value="Kinase-like_dom_sf"/>
</dbReference>
<dbReference type="SUPFAM" id="SSF52058">
    <property type="entry name" value="L domain-like"/>
    <property type="match status" value="1"/>
</dbReference>
<dbReference type="PANTHER" id="PTHR48005:SF70">
    <property type="entry name" value="MDIS1-INTERACTING RECEPTOR LIKE KINASE 2-LIKE"/>
    <property type="match status" value="1"/>
</dbReference>
<keyword evidence="4" id="KW-0547">Nucleotide-binding</keyword>
<evidence type="ECO:0000259" key="9">
    <source>
        <dbReference type="PROSITE" id="PS50011"/>
    </source>
</evidence>
<dbReference type="FunFam" id="1.10.510.10:FF:000445">
    <property type="entry name" value="MDIS1-interacting receptor like kinase 2"/>
    <property type="match status" value="1"/>
</dbReference>
<dbReference type="GO" id="GO:0005524">
    <property type="term" value="F:ATP binding"/>
    <property type="evidence" value="ECO:0007669"/>
    <property type="project" value="UniProtKB-KW"/>
</dbReference>
<dbReference type="PROSITE" id="PS00109">
    <property type="entry name" value="PROTEIN_KINASE_TYR"/>
    <property type="match status" value="1"/>
</dbReference>
<dbReference type="PANTHER" id="PTHR48005">
    <property type="entry name" value="LEUCINE RICH REPEAT KINASE 2"/>
    <property type="match status" value="1"/>
</dbReference>
<dbReference type="Proteomes" id="UP000796880">
    <property type="component" value="Unassembled WGS sequence"/>
</dbReference>
<dbReference type="Gene3D" id="3.80.10.10">
    <property type="entry name" value="Ribonuclease Inhibitor"/>
    <property type="match status" value="2"/>
</dbReference>
<evidence type="ECO:0000256" key="1">
    <source>
        <dbReference type="ARBA" id="ARBA00012513"/>
    </source>
</evidence>
<dbReference type="InterPro" id="IPR000719">
    <property type="entry name" value="Prot_kinase_dom"/>
</dbReference>
<evidence type="ECO:0000256" key="6">
    <source>
        <dbReference type="ARBA" id="ARBA00022840"/>
    </source>
</evidence>
<dbReference type="GO" id="GO:0004674">
    <property type="term" value="F:protein serine/threonine kinase activity"/>
    <property type="evidence" value="ECO:0007669"/>
    <property type="project" value="UniProtKB-KW"/>
</dbReference>
<evidence type="ECO:0000313" key="10">
    <source>
        <dbReference type="EMBL" id="KAF3457591.1"/>
    </source>
</evidence>
<sequence>MLQTDFLDYLIESPGTWYLFCWNFMIWAMLQIHFLDCVLESDFSNLVCALLLDVLTARKSRLFEPATYNRIKRKPSKSCCKWIGIVCNVFGSVTEINLTSSNLKGNLSNLENLGISDNSLTGNLPENICLGGKLKRISAYNNHFTEMLSLTSVDVSYNQLEGSLPHLKAFIEAPIEALENNRGFCCREKIHENGGVANEEAFESETSILTKIRHRNIIKLYGFCLHSRHSFLVYEFMERGSLAKILTDDGKAVELVWAMRVNVVKGLANAVSYMHHECCPCVVHRDISSKNVLLDGDYEAHLSDFGSARTVDPDSSNWTSFAGTFGYAAPELAFTMEVNEKCDVYSFGVVTLEVIMGSHPGDLISSLPPPSSSSSSATIHHEILFGNVLDQRLSPPRSQIAKQLVSIAHTAFACLQANPQSRPTMKQVSDKLAASSPSLSVPLDLITLQQLFDPPTWTS</sequence>
<dbReference type="PROSITE" id="PS50011">
    <property type="entry name" value="PROTEIN_KINASE_DOM"/>
    <property type="match status" value="1"/>
</dbReference>
<dbReference type="EC" id="2.7.11.1" evidence="1"/>
<gene>
    <name evidence="10" type="ORF">FNV43_RR02249</name>
</gene>
<keyword evidence="5" id="KW-0418">Kinase</keyword>
<protein>
    <recommendedName>
        <fullName evidence="1">non-specific serine/threonine protein kinase</fullName>
        <ecNumber evidence="1">2.7.11.1</ecNumber>
    </recommendedName>
</protein>
<evidence type="ECO:0000256" key="8">
    <source>
        <dbReference type="ARBA" id="ARBA00048679"/>
    </source>
</evidence>
<dbReference type="InterPro" id="IPR008266">
    <property type="entry name" value="Tyr_kinase_AS"/>
</dbReference>
<dbReference type="InterPro" id="IPR051420">
    <property type="entry name" value="Ser_Thr_Kinases_DiverseReg"/>
</dbReference>
<evidence type="ECO:0000256" key="3">
    <source>
        <dbReference type="ARBA" id="ARBA00022679"/>
    </source>
</evidence>
<feature type="domain" description="Protein kinase" evidence="9">
    <location>
        <begin position="107"/>
        <end position="439"/>
    </location>
</feature>
<comment type="catalytic activity">
    <reaction evidence="7">
        <text>L-threonyl-[protein] + ATP = O-phospho-L-threonyl-[protein] + ADP + H(+)</text>
        <dbReference type="Rhea" id="RHEA:46608"/>
        <dbReference type="Rhea" id="RHEA-COMP:11060"/>
        <dbReference type="Rhea" id="RHEA-COMP:11605"/>
        <dbReference type="ChEBI" id="CHEBI:15378"/>
        <dbReference type="ChEBI" id="CHEBI:30013"/>
        <dbReference type="ChEBI" id="CHEBI:30616"/>
        <dbReference type="ChEBI" id="CHEBI:61977"/>
        <dbReference type="ChEBI" id="CHEBI:456216"/>
        <dbReference type="EC" id="2.7.11.1"/>
    </reaction>
</comment>
<comment type="catalytic activity">
    <reaction evidence="8">
        <text>L-seryl-[protein] + ATP = O-phospho-L-seryl-[protein] + ADP + H(+)</text>
        <dbReference type="Rhea" id="RHEA:17989"/>
        <dbReference type="Rhea" id="RHEA-COMP:9863"/>
        <dbReference type="Rhea" id="RHEA-COMP:11604"/>
        <dbReference type="ChEBI" id="CHEBI:15378"/>
        <dbReference type="ChEBI" id="CHEBI:29999"/>
        <dbReference type="ChEBI" id="CHEBI:30616"/>
        <dbReference type="ChEBI" id="CHEBI:83421"/>
        <dbReference type="ChEBI" id="CHEBI:456216"/>
        <dbReference type="EC" id="2.7.11.1"/>
    </reaction>
</comment>
<evidence type="ECO:0000256" key="2">
    <source>
        <dbReference type="ARBA" id="ARBA00022527"/>
    </source>
</evidence>
<proteinExistence type="predicted"/>
<keyword evidence="11" id="KW-1185">Reference proteome</keyword>
<evidence type="ECO:0000256" key="5">
    <source>
        <dbReference type="ARBA" id="ARBA00022777"/>
    </source>
</evidence>
<evidence type="ECO:0000313" key="11">
    <source>
        <dbReference type="Proteomes" id="UP000796880"/>
    </source>
</evidence>
<comment type="caution">
    <text evidence="10">The sequence shown here is derived from an EMBL/GenBank/DDBJ whole genome shotgun (WGS) entry which is preliminary data.</text>
</comment>
<dbReference type="AlphaFoldDB" id="A0A8K0HR52"/>
<reference evidence="10" key="1">
    <citation type="submission" date="2020-03" db="EMBL/GenBank/DDBJ databases">
        <title>A high-quality chromosome-level genome assembly of a woody plant with both climbing and erect habits, Rhamnella rubrinervis.</title>
        <authorList>
            <person name="Lu Z."/>
            <person name="Yang Y."/>
            <person name="Zhu X."/>
            <person name="Sun Y."/>
        </authorList>
    </citation>
    <scope>NUCLEOTIDE SEQUENCE</scope>
    <source>
        <strain evidence="10">BYM</strain>
        <tissue evidence="10">Leaf</tissue>
    </source>
</reference>
<dbReference type="Gene3D" id="3.30.200.20">
    <property type="entry name" value="Phosphorylase Kinase, domain 1"/>
    <property type="match status" value="1"/>
</dbReference>
<dbReference type="EMBL" id="VOIH02000001">
    <property type="protein sequence ID" value="KAF3457591.1"/>
    <property type="molecule type" value="Genomic_DNA"/>
</dbReference>
<keyword evidence="6" id="KW-0067">ATP-binding</keyword>
<accession>A0A8K0HR52</accession>
<dbReference type="SUPFAM" id="SSF56112">
    <property type="entry name" value="Protein kinase-like (PK-like)"/>
    <property type="match status" value="1"/>
</dbReference>
<keyword evidence="3" id="KW-0808">Transferase</keyword>
<organism evidence="10 11">
    <name type="scientific">Rhamnella rubrinervis</name>
    <dbReference type="NCBI Taxonomy" id="2594499"/>
    <lineage>
        <taxon>Eukaryota</taxon>
        <taxon>Viridiplantae</taxon>
        <taxon>Streptophyta</taxon>
        <taxon>Embryophyta</taxon>
        <taxon>Tracheophyta</taxon>
        <taxon>Spermatophyta</taxon>
        <taxon>Magnoliopsida</taxon>
        <taxon>eudicotyledons</taxon>
        <taxon>Gunneridae</taxon>
        <taxon>Pentapetalae</taxon>
        <taxon>rosids</taxon>
        <taxon>fabids</taxon>
        <taxon>Rosales</taxon>
        <taxon>Rhamnaceae</taxon>
        <taxon>rhamnoid group</taxon>
        <taxon>Rhamneae</taxon>
        <taxon>Rhamnella</taxon>
    </lineage>
</organism>
<evidence type="ECO:0000256" key="7">
    <source>
        <dbReference type="ARBA" id="ARBA00047899"/>
    </source>
</evidence>
<name>A0A8K0HR52_9ROSA</name>
<dbReference type="Pfam" id="PF00069">
    <property type="entry name" value="Pkinase"/>
    <property type="match status" value="1"/>
</dbReference>
<dbReference type="OrthoDB" id="676979at2759"/>
<keyword evidence="2" id="KW-0723">Serine/threonine-protein kinase</keyword>
<dbReference type="Gene3D" id="1.10.510.10">
    <property type="entry name" value="Transferase(Phosphotransferase) domain 1"/>
    <property type="match status" value="1"/>
</dbReference>
<dbReference type="InterPro" id="IPR032675">
    <property type="entry name" value="LRR_dom_sf"/>
</dbReference>